<dbReference type="Gene3D" id="3.40.50.2000">
    <property type="entry name" value="Glycogen Phosphorylase B"/>
    <property type="match status" value="1"/>
</dbReference>
<name>X1F3M7_9ZZZZ</name>
<accession>X1F3M7</accession>
<sequence>MSELEATQIQSLFDVKQVLTIPNAVDDSLFNISEHLSAANLGSFADGVDLMLGFVGRINVCHKGIDLLLKAMAILKSQLDGPKCKLFMVGPFYTSRDRGYVLSTIKSLGLEHIVKLAGPKFGQEKWSYFLACDVFVHTSRFEAGI</sequence>
<feature type="non-terminal residue" evidence="2">
    <location>
        <position position="145"/>
    </location>
</feature>
<evidence type="ECO:0000313" key="2">
    <source>
        <dbReference type="EMBL" id="GAH39522.1"/>
    </source>
</evidence>
<feature type="domain" description="Glycosyl transferase family 1" evidence="1">
    <location>
        <begin position="51"/>
        <end position="143"/>
    </location>
</feature>
<reference evidence="2" key="1">
    <citation type="journal article" date="2014" name="Front. Microbiol.">
        <title>High frequency of phylogenetically diverse reductive dehalogenase-homologous genes in deep subseafloor sedimentary metagenomes.</title>
        <authorList>
            <person name="Kawai M."/>
            <person name="Futagami T."/>
            <person name="Toyoda A."/>
            <person name="Takaki Y."/>
            <person name="Nishi S."/>
            <person name="Hori S."/>
            <person name="Arai W."/>
            <person name="Tsubouchi T."/>
            <person name="Morono Y."/>
            <person name="Uchiyama I."/>
            <person name="Ito T."/>
            <person name="Fujiyama A."/>
            <person name="Inagaki F."/>
            <person name="Takami H."/>
        </authorList>
    </citation>
    <scope>NUCLEOTIDE SEQUENCE</scope>
    <source>
        <strain evidence="2">Expedition CK06-06</strain>
    </source>
</reference>
<dbReference type="Pfam" id="PF00534">
    <property type="entry name" value="Glycos_transf_1"/>
    <property type="match status" value="1"/>
</dbReference>
<dbReference type="EMBL" id="BARU01008307">
    <property type="protein sequence ID" value="GAH39522.1"/>
    <property type="molecule type" value="Genomic_DNA"/>
</dbReference>
<dbReference type="AlphaFoldDB" id="X1F3M7"/>
<proteinExistence type="predicted"/>
<evidence type="ECO:0000259" key="1">
    <source>
        <dbReference type="Pfam" id="PF00534"/>
    </source>
</evidence>
<dbReference type="SUPFAM" id="SSF53756">
    <property type="entry name" value="UDP-Glycosyltransferase/glycogen phosphorylase"/>
    <property type="match status" value="1"/>
</dbReference>
<comment type="caution">
    <text evidence="2">The sequence shown here is derived from an EMBL/GenBank/DDBJ whole genome shotgun (WGS) entry which is preliminary data.</text>
</comment>
<gene>
    <name evidence="2" type="ORF">S03H2_16274</name>
</gene>
<protein>
    <recommendedName>
        <fullName evidence="1">Glycosyl transferase family 1 domain-containing protein</fullName>
    </recommendedName>
</protein>
<dbReference type="PANTHER" id="PTHR12526">
    <property type="entry name" value="GLYCOSYLTRANSFERASE"/>
    <property type="match status" value="1"/>
</dbReference>
<dbReference type="GO" id="GO:0016757">
    <property type="term" value="F:glycosyltransferase activity"/>
    <property type="evidence" value="ECO:0007669"/>
    <property type="project" value="InterPro"/>
</dbReference>
<dbReference type="InterPro" id="IPR001296">
    <property type="entry name" value="Glyco_trans_1"/>
</dbReference>
<organism evidence="2">
    <name type="scientific">marine sediment metagenome</name>
    <dbReference type="NCBI Taxonomy" id="412755"/>
    <lineage>
        <taxon>unclassified sequences</taxon>
        <taxon>metagenomes</taxon>
        <taxon>ecological metagenomes</taxon>
    </lineage>
</organism>